<keyword evidence="1" id="KW-0812">Transmembrane</keyword>
<feature type="transmembrane region" description="Helical" evidence="1">
    <location>
        <begin position="516"/>
        <end position="541"/>
    </location>
</feature>
<dbReference type="InterPro" id="IPR021814">
    <property type="entry name" value="DUF3394"/>
</dbReference>
<evidence type="ECO:0000313" key="3">
    <source>
        <dbReference type="EMBL" id="SHO49418.1"/>
    </source>
</evidence>
<dbReference type="RefSeq" id="WP_200802391.1">
    <property type="nucleotide sequence ID" value="NZ_FRFE01000013.1"/>
</dbReference>
<feature type="transmembrane region" description="Helical" evidence="1">
    <location>
        <begin position="574"/>
        <end position="591"/>
    </location>
</feature>
<feature type="transmembrane region" description="Helical" evidence="1">
    <location>
        <begin position="124"/>
        <end position="144"/>
    </location>
</feature>
<feature type="transmembrane region" description="Helical" evidence="1">
    <location>
        <begin position="197"/>
        <end position="219"/>
    </location>
</feature>
<keyword evidence="4" id="KW-1185">Reference proteome</keyword>
<dbReference type="AlphaFoldDB" id="A0A1M7YA58"/>
<feature type="domain" description="TRAP C4-dicarboxylate transport system permease DctM subunit" evidence="2">
    <location>
        <begin position="139"/>
        <end position="385"/>
    </location>
</feature>
<dbReference type="PANTHER" id="PTHR43849">
    <property type="entry name" value="BLL3936 PROTEIN"/>
    <property type="match status" value="1"/>
</dbReference>
<reference evidence="3 4" key="1">
    <citation type="submission" date="2016-12" db="EMBL/GenBank/DDBJ databases">
        <authorList>
            <person name="Song W.-J."/>
            <person name="Kurnit D.M."/>
        </authorList>
    </citation>
    <scope>NUCLEOTIDE SEQUENCE [LARGE SCALE GENOMIC DNA]</scope>
    <source>
        <strain evidence="3 4">DSM 18488</strain>
    </source>
</reference>
<dbReference type="STRING" id="1121416.SAMN02745220_02846"/>
<keyword evidence="1" id="KW-1133">Transmembrane helix</keyword>
<feature type="domain" description="TRAP C4-dicarboxylate transport system permease DctM subunit" evidence="2">
    <location>
        <begin position="399"/>
        <end position="668"/>
    </location>
</feature>
<feature type="transmembrane region" description="Helical" evidence="1">
    <location>
        <begin position="597"/>
        <end position="615"/>
    </location>
</feature>
<feature type="transmembrane region" description="Helical" evidence="1">
    <location>
        <begin position="151"/>
        <end position="168"/>
    </location>
</feature>
<feature type="transmembrane region" description="Helical" evidence="1">
    <location>
        <begin position="365"/>
        <end position="386"/>
    </location>
</feature>
<feature type="transmembrane region" description="Helical" evidence="1">
    <location>
        <begin position="831"/>
        <end position="847"/>
    </location>
</feature>
<sequence length="861" mass="93262">MTTPIEKTMSDDQLQEMIGEADTGGRNPHGGFSKKVLFFVPLLWTLFQLWYASPLPFIFNIFVLNDTEARAIHLAFAMFLAYTAFPTFKSSPKHFIPIQDWIIALTAAFCAAYIYLFYEQLSNRPGAPLVMDLVVAVIGLILLLEATRRALGPPLMVVAAVFMVYTFAGPYMPDVIAHKGASLTKGMTHYWLTTEGVFGVALGVSTSMVFMFVLFGSLLEAAGAGNYFIRSAFAGLGHMRGGPAKAAVVSSALTGLVSGSSIANVVTTGTFTIPLMKKVGFSAEKAGAVEVASSTNGQLTPPVMGAAAFLMVEYVGISYIEVIKHAFLPAIISYIALVYIVHLEACKMNLKGLPKRYKKTFAQSLLTFVMTVLTLIIIGGATYYGLGWIKTVAGSSTPWIVCILLFIAYLFLLYIACRVPELEVSHEINELPDLGSTIQAGLYFILPIVVLMWCLVVERLSPALAAYWATVLLIFIVVTQRPIKGVFRKMSGEDFSVQRGFADLITGLVSGARNMIGIGVATAAAGLVVGTVTLTGIGLVMTEFVEFISGGNLVLILLFTAFISLLLGMGLPTTANYIVVSTLMAPVIVNLGAQNGLIVPLIAVHLFVFYFGILADDTPPVGLAAFAAAGISGGDPIRTGLQGFGYDIRTAILPFIFIFNTELLMIGVGTPLHFVVVVVGAVVAMLAFAAGTQNYFITRNKLWETFALLLAAFILFRPGFFWDEIYPEYTSRNAAELEQIAETVASGSQLILRVKGENFAGDEYISTVMLRVTDGATGAEKLKAIGLETRDENGHVIVDNVMFASAAEKANLDFDQEILNVQVENERPPKQLMFFPALLLLALIWYSQKRRIGRQERPAMA</sequence>
<dbReference type="Pfam" id="PF06808">
    <property type="entry name" value="DctM"/>
    <property type="match status" value="2"/>
</dbReference>
<feature type="transmembrane region" description="Helical" evidence="1">
    <location>
        <begin position="398"/>
        <end position="417"/>
    </location>
</feature>
<dbReference type="InterPro" id="IPR010656">
    <property type="entry name" value="DctM"/>
</dbReference>
<dbReference type="NCBIfam" id="TIGR02123">
    <property type="entry name" value="TRAP_fused"/>
    <property type="match status" value="1"/>
</dbReference>
<dbReference type="Proteomes" id="UP000184603">
    <property type="component" value="Unassembled WGS sequence"/>
</dbReference>
<feature type="transmembrane region" description="Helical" evidence="1">
    <location>
        <begin position="672"/>
        <end position="690"/>
    </location>
</feature>
<feature type="transmembrane region" description="Helical" evidence="1">
    <location>
        <begin position="36"/>
        <end position="59"/>
    </location>
</feature>
<dbReference type="InterPro" id="IPR011853">
    <property type="entry name" value="TRAP_DctM-Dct_fused"/>
</dbReference>
<feature type="transmembrane region" description="Helical" evidence="1">
    <location>
        <begin position="702"/>
        <end position="722"/>
    </location>
</feature>
<feature type="transmembrane region" description="Helical" evidence="1">
    <location>
        <begin position="100"/>
        <end position="118"/>
    </location>
</feature>
<name>A0A1M7YA58_9BACT</name>
<feature type="transmembrane region" description="Helical" evidence="1">
    <location>
        <begin position="71"/>
        <end position="88"/>
    </location>
</feature>
<feature type="transmembrane region" description="Helical" evidence="1">
    <location>
        <begin position="303"/>
        <end position="320"/>
    </location>
</feature>
<dbReference type="Pfam" id="PF11874">
    <property type="entry name" value="DUF3394"/>
    <property type="match status" value="1"/>
</dbReference>
<feature type="transmembrane region" description="Helical" evidence="1">
    <location>
        <begin position="438"/>
        <end position="458"/>
    </location>
</feature>
<dbReference type="EMBL" id="FRFE01000013">
    <property type="protein sequence ID" value="SHO49418.1"/>
    <property type="molecule type" value="Genomic_DNA"/>
</dbReference>
<feature type="transmembrane region" description="Helical" evidence="1">
    <location>
        <begin position="464"/>
        <end position="483"/>
    </location>
</feature>
<accession>A0A1M7YA58</accession>
<organism evidence="3 4">
    <name type="scientific">Desulfopila aestuarii DSM 18488</name>
    <dbReference type="NCBI Taxonomy" id="1121416"/>
    <lineage>
        <taxon>Bacteria</taxon>
        <taxon>Pseudomonadati</taxon>
        <taxon>Thermodesulfobacteriota</taxon>
        <taxon>Desulfobulbia</taxon>
        <taxon>Desulfobulbales</taxon>
        <taxon>Desulfocapsaceae</taxon>
        <taxon>Desulfopila</taxon>
    </lineage>
</organism>
<proteinExistence type="predicted"/>
<evidence type="ECO:0000259" key="2">
    <source>
        <dbReference type="Pfam" id="PF06808"/>
    </source>
</evidence>
<gene>
    <name evidence="3" type="ORF">SAMN02745220_02846</name>
</gene>
<dbReference type="PANTHER" id="PTHR43849:SF2">
    <property type="entry name" value="BLL3936 PROTEIN"/>
    <property type="match status" value="1"/>
</dbReference>
<feature type="transmembrane region" description="Helical" evidence="1">
    <location>
        <begin position="326"/>
        <end position="345"/>
    </location>
</feature>
<evidence type="ECO:0000256" key="1">
    <source>
        <dbReference type="SAM" id="Phobius"/>
    </source>
</evidence>
<evidence type="ECO:0000313" key="4">
    <source>
        <dbReference type="Proteomes" id="UP000184603"/>
    </source>
</evidence>
<protein>
    <submittedName>
        <fullName evidence="3">TRAP transporter, 4TM/12TM fusion protein</fullName>
    </submittedName>
</protein>
<feature type="transmembrane region" description="Helical" evidence="1">
    <location>
        <begin position="547"/>
        <end position="567"/>
    </location>
</feature>
<keyword evidence="1" id="KW-0472">Membrane</keyword>